<dbReference type="SMART" id="SM00472">
    <property type="entry name" value="MIR"/>
    <property type="match status" value="3"/>
</dbReference>
<proteinExistence type="inferred from homology"/>
<keyword evidence="9 15" id="KW-0256">Endoplasmic reticulum</keyword>
<evidence type="ECO:0000256" key="3">
    <source>
        <dbReference type="ARBA" id="ARBA00007222"/>
    </source>
</evidence>
<feature type="region of interest" description="Disordered" evidence="16">
    <location>
        <begin position="47"/>
        <end position="69"/>
    </location>
</feature>
<keyword evidence="8" id="KW-0677">Repeat</keyword>
<evidence type="ECO:0000259" key="17">
    <source>
        <dbReference type="PROSITE" id="PS50919"/>
    </source>
</evidence>
<sequence length="776" mass="89183">MSSTGFNSKEGQLKSRSKVGQNNDVIVEKKVVKKVVVEKELLLEKDNEKYNEKDSEKENEKDKESKSGDLSKEKVLNVDESPYMQIERIIMPILFTALAIFVRMYKIGINDHVVWDEAHFGKFGSYYLRHEFYHDVHPPLGKMLVGLSGYLAGYNGSFDFESGGKYPDHVDFVKMRMFNAAFSVLCVPLAYFTAKAMGFSILAVWMFTCMVLFENTYSTLGRFILLDSMLLFFTVASVFCFVMFHNQRTRPFSRKWWKWLLLTGMALGCTISVKMVGLFVITLVGIYTVIDLLTLLGNKKVSWKAYTGHWLARILGLIVIPMSVFMICFKMHFDLLWHSGTGDANMPSLFQAGLVGSDVGEGPRDVAIGSITTLKNQALGGALLHSHIQTYPEGSNQQQVTAYSYKDTNNNWVFYRVREEELWNANETDIEYIVDGATYRLVHQMTKRNLHTHKIPSAVDKKNWEVSGYGDDLVGDNKDYWVVEVVDQKGSENKTMIHPLTTSFRLRNAELGCYLAQSGNSLPEWGFRQHEITCVKDPFRRDKRTWWNIESHVNEKLPDAEDFHYPGSGFLKDFIHLNLAMMATNNALVPEEDKFDYLASSAWEWPTLHTGLRLCGWGDENPKYFLLGTPVSTWASTVAVLGFMVWFVVLLIRWQRQYNDFSNSDDFNLFLMAGFYPILGWGLHFVPFVIMARVTYVHHYLPALYFAFIILTYCVEAITKRWVKSKCGRVMRILTFVVFTGSVIACFAYFSPISFGMEGPARRYDYLKWISTWDIY</sequence>
<evidence type="ECO:0000256" key="6">
    <source>
        <dbReference type="ARBA" id="ARBA00022679"/>
    </source>
</evidence>
<accession>A0ABR4NMN1</accession>
<evidence type="ECO:0000256" key="10">
    <source>
        <dbReference type="ARBA" id="ARBA00022989"/>
    </source>
</evidence>
<keyword evidence="7 15" id="KW-0812">Transmembrane</keyword>
<comment type="caution">
    <text evidence="18">The sequence shown here is derived from an EMBL/GenBank/DDBJ whole genome shotgun (WGS) entry which is preliminary data.</text>
</comment>
<evidence type="ECO:0000256" key="1">
    <source>
        <dbReference type="ARBA" id="ARBA00004477"/>
    </source>
</evidence>
<feature type="transmembrane region" description="Helical" evidence="15">
    <location>
        <begin position="673"/>
        <end position="694"/>
    </location>
</feature>
<dbReference type="PROSITE" id="PS50919">
    <property type="entry name" value="MIR"/>
    <property type="match status" value="3"/>
</dbReference>
<dbReference type="InterPro" id="IPR027005">
    <property type="entry name" value="PMT-like"/>
</dbReference>
<feature type="domain" description="MIR" evidence="17">
    <location>
        <begin position="430"/>
        <end position="486"/>
    </location>
</feature>
<evidence type="ECO:0000256" key="15">
    <source>
        <dbReference type="RuleBase" id="RU367007"/>
    </source>
</evidence>
<dbReference type="EMBL" id="JBEVYD010000012">
    <property type="protein sequence ID" value="KAL3229073.1"/>
    <property type="molecule type" value="Genomic_DNA"/>
</dbReference>
<dbReference type="SUPFAM" id="SSF82109">
    <property type="entry name" value="MIR domain"/>
    <property type="match status" value="1"/>
</dbReference>
<organism evidence="18 19">
    <name type="scientific">Nakaseomyces bracarensis</name>
    <dbReference type="NCBI Taxonomy" id="273131"/>
    <lineage>
        <taxon>Eukaryota</taxon>
        <taxon>Fungi</taxon>
        <taxon>Dikarya</taxon>
        <taxon>Ascomycota</taxon>
        <taxon>Saccharomycotina</taxon>
        <taxon>Saccharomycetes</taxon>
        <taxon>Saccharomycetales</taxon>
        <taxon>Saccharomycetaceae</taxon>
        <taxon>Nakaseomyces</taxon>
    </lineage>
</organism>
<feature type="domain" description="MIR" evidence="17">
    <location>
        <begin position="363"/>
        <end position="417"/>
    </location>
</feature>
<evidence type="ECO:0000256" key="2">
    <source>
        <dbReference type="ARBA" id="ARBA00004922"/>
    </source>
</evidence>
<feature type="transmembrane region" description="Helical" evidence="15">
    <location>
        <begin position="631"/>
        <end position="652"/>
    </location>
</feature>
<evidence type="ECO:0000256" key="5">
    <source>
        <dbReference type="ARBA" id="ARBA00022676"/>
    </source>
</evidence>
<comment type="subcellular location">
    <subcellularLocation>
        <location evidence="1 15">Endoplasmic reticulum membrane</location>
        <topology evidence="1 15">Multi-pass membrane protein</topology>
    </subcellularLocation>
</comment>
<dbReference type="Pfam" id="PF02366">
    <property type="entry name" value="PMT"/>
    <property type="match status" value="1"/>
</dbReference>
<evidence type="ECO:0000256" key="12">
    <source>
        <dbReference type="ARBA" id="ARBA00023180"/>
    </source>
</evidence>
<evidence type="ECO:0000256" key="13">
    <source>
        <dbReference type="ARBA" id="ARBA00045085"/>
    </source>
</evidence>
<keyword evidence="12" id="KW-0325">Glycoprotein</keyword>
<dbReference type="InterPro" id="IPR032421">
    <property type="entry name" value="PMT_4TMC"/>
</dbReference>
<evidence type="ECO:0000256" key="8">
    <source>
        <dbReference type="ARBA" id="ARBA00022737"/>
    </source>
</evidence>
<dbReference type="CDD" id="cd23284">
    <property type="entry name" value="beta-trefoil_MIR_PMT2-like"/>
    <property type="match status" value="1"/>
</dbReference>
<keyword evidence="5 15" id="KW-0328">Glycosyltransferase</keyword>
<dbReference type="Pfam" id="PF02815">
    <property type="entry name" value="MIR"/>
    <property type="match status" value="1"/>
</dbReference>
<evidence type="ECO:0000256" key="14">
    <source>
        <dbReference type="ARBA" id="ARBA00045102"/>
    </source>
</evidence>
<keyword evidence="10 15" id="KW-1133">Transmembrane helix</keyword>
<dbReference type="Pfam" id="PF16192">
    <property type="entry name" value="PMT_4TMC"/>
    <property type="match status" value="1"/>
</dbReference>
<dbReference type="Proteomes" id="UP001623330">
    <property type="component" value="Unassembled WGS sequence"/>
</dbReference>
<dbReference type="PANTHER" id="PTHR10050">
    <property type="entry name" value="DOLICHYL-PHOSPHATE-MANNOSE--PROTEIN MANNOSYLTRANSFERASE"/>
    <property type="match status" value="1"/>
</dbReference>
<dbReference type="InterPro" id="IPR003342">
    <property type="entry name" value="ArnT-like_N"/>
</dbReference>
<feature type="transmembrane region" description="Helical" evidence="15">
    <location>
        <begin position="310"/>
        <end position="333"/>
    </location>
</feature>
<feature type="transmembrane region" description="Helical" evidence="15">
    <location>
        <begin position="700"/>
        <end position="718"/>
    </location>
</feature>
<comment type="function">
    <text evidence="15">Transfers mannose from Dol-P-mannose to Ser or Thr residues on proteins.</text>
</comment>
<feature type="transmembrane region" description="Helical" evidence="15">
    <location>
        <begin position="730"/>
        <end position="750"/>
    </location>
</feature>
<dbReference type="GO" id="GO:0016757">
    <property type="term" value="F:glycosyltransferase activity"/>
    <property type="evidence" value="ECO:0007669"/>
    <property type="project" value="UniProtKB-KW"/>
</dbReference>
<evidence type="ECO:0000256" key="7">
    <source>
        <dbReference type="ARBA" id="ARBA00022692"/>
    </source>
</evidence>
<dbReference type="Gene3D" id="2.80.10.50">
    <property type="match status" value="1"/>
</dbReference>
<keyword evidence="19" id="KW-1185">Reference proteome</keyword>
<dbReference type="PANTHER" id="PTHR10050:SF46">
    <property type="entry name" value="PROTEIN O-MANNOSYL-TRANSFERASE 2"/>
    <property type="match status" value="1"/>
</dbReference>
<comment type="similarity">
    <text evidence="3 15">Belongs to the glycosyltransferase 39 family.</text>
</comment>
<gene>
    <name evidence="18" type="ORF">RNJ44_02160</name>
</gene>
<evidence type="ECO:0000256" key="4">
    <source>
        <dbReference type="ARBA" id="ARBA00012839"/>
    </source>
</evidence>
<dbReference type="EC" id="2.4.1.109" evidence="4 15"/>
<evidence type="ECO:0000256" key="16">
    <source>
        <dbReference type="SAM" id="MobiDB-lite"/>
    </source>
</evidence>
<feature type="transmembrane region" description="Helical" evidence="15">
    <location>
        <begin position="223"/>
        <end position="244"/>
    </location>
</feature>
<keyword evidence="11 15" id="KW-0472">Membrane</keyword>
<comment type="pathway">
    <text evidence="2 15">Protein modification; protein glycosylation.</text>
</comment>
<dbReference type="InterPro" id="IPR036300">
    <property type="entry name" value="MIR_dom_sf"/>
</dbReference>
<comment type="catalytic activity">
    <reaction evidence="14 15">
        <text>a di-trans,poly-cis-dolichyl beta-D-mannosyl phosphate + L-seryl-[protein] = 3-O-(alpha-D-mannosyl)-L-seryl-[protein] + a di-trans,poly-cis-dolichyl phosphate + H(+)</text>
        <dbReference type="Rhea" id="RHEA:17377"/>
        <dbReference type="Rhea" id="RHEA-COMP:9863"/>
        <dbReference type="Rhea" id="RHEA-COMP:13546"/>
        <dbReference type="Rhea" id="RHEA-COMP:19498"/>
        <dbReference type="Rhea" id="RHEA-COMP:19501"/>
        <dbReference type="ChEBI" id="CHEBI:15378"/>
        <dbReference type="ChEBI" id="CHEBI:29999"/>
        <dbReference type="ChEBI" id="CHEBI:57683"/>
        <dbReference type="ChEBI" id="CHEBI:58211"/>
        <dbReference type="ChEBI" id="CHEBI:137321"/>
        <dbReference type="EC" id="2.4.1.109"/>
    </reaction>
</comment>
<evidence type="ECO:0000313" key="18">
    <source>
        <dbReference type="EMBL" id="KAL3229073.1"/>
    </source>
</evidence>
<dbReference type="InterPro" id="IPR016093">
    <property type="entry name" value="MIR_motif"/>
</dbReference>
<evidence type="ECO:0000256" key="11">
    <source>
        <dbReference type="ARBA" id="ARBA00023136"/>
    </source>
</evidence>
<protein>
    <recommendedName>
        <fullName evidence="4 15">Dolichyl-phosphate-mannose--protein mannosyltransferase</fullName>
        <ecNumber evidence="4 15">2.4.1.109</ecNumber>
    </recommendedName>
</protein>
<reference evidence="18 19" key="1">
    <citation type="submission" date="2024-05" db="EMBL/GenBank/DDBJ databases">
        <title>Long read based assembly of the Candida bracarensis genome reveals expanded adhesin content.</title>
        <authorList>
            <person name="Marcet-Houben M."/>
            <person name="Ksiezopolska E."/>
            <person name="Gabaldon T."/>
        </authorList>
    </citation>
    <scope>NUCLEOTIDE SEQUENCE [LARGE SCALE GENOMIC DNA]</scope>
    <source>
        <strain evidence="18 19">CBM6</strain>
    </source>
</reference>
<keyword evidence="6 15" id="KW-0808">Transferase</keyword>
<name>A0ABR4NMN1_9SACH</name>
<feature type="domain" description="MIR" evidence="17">
    <location>
        <begin position="494"/>
        <end position="552"/>
    </location>
</feature>
<feature type="transmembrane region" description="Helical" evidence="15">
    <location>
        <begin position="256"/>
        <end position="273"/>
    </location>
</feature>
<evidence type="ECO:0000256" key="9">
    <source>
        <dbReference type="ARBA" id="ARBA00022824"/>
    </source>
</evidence>
<evidence type="ECO:0000313" key="19">
    <source>
        <dbReference type="Proteomes" id="UP001623330"/>
    </source>
</evidence>
<comment type="catalytic activity">
    <reaction evidence="13 15">
        <text>a di-trans,poly-cis-dolichyl beta-D-mannosyl phosphate + L-threonyl-[protein] = 3-O-(alpha-D-mannosyl)-L-threonyl-[protein] + a di-trans,poly-cis-dolichyl phosphate + H(+)</text>
        <dbReference type="Rhea" id="RHEA:53396"/>
        <dbReference type="Rhea" id="RHEA-COMP:11060"/>
        <dbReference type="Rhea" id="RHEA-COMP:13547"/>
        <dbReference type="Rhea" id="RHEA-COMP:19498"/>
        <dbReference type="Rhea" id="RHEA-COMP:19501"/>
        <dbReference type="ChEBI" id="CHEBI:15378"/>
        <dbReference type="ChEBI" id="CHEBI:30013"/>
        <dbReference type="ChEBI" id="CHEBI:57683"/>
        <dbReference type="ChEBI" id="CHEBI:58211"/>
        <dbReference type="ChEBI" id="CHEBI:137323"/>
        <dbReference type="EC" id="2.4.1.109"/>
    </reaction>
</comment>